<keyword evidence="3" id="KW-1185">Reference proteome</keyword>
<reference evidence="2" key="1">
    <citation type="journal article" date="2022" name="bioRxiv">
        <title>Sequencing and chromosome-scale assembly of the giantPleurodeles waltlgenome.</title>
        <authorList>
            <person name="Brown T."/>
            <person name="Elewa A."/>
            <person name="Iarovenko S."/>
            <person name="Subramanian E."/>
            <person name="Araus A.J."/>
            <person name="Petzold A."/>
            <person name="Susuki M."/>
            <person name="Suzuki K.-i.T."/>
            <person name="Hayashi T."/>
            <person name="Toyoda A."/>
            <person name="Oliveira C."/>
            <person name="Osipova E."/>
            <person name="Leigh N.D."/>
            <person name="Simon A."/>
            <person name="Yun M.H."/>
        </authorList>
    </citation>
    <scope>NUCLEOTIDE SEQUENCE</scope>
    <source>
        <strain evidence="2">20211129_DDA</strain>
        <tissue evidence="2">Liver</tissue>
    </source>
</reference>
<comment type="caution">
    <text evidence="2">The sequence shown here is derived from an EMBL/GenBank/DDBJ whole genome shotgun (WGS) entry which is preliminary data.</text>
</comment>
<organism evidence="2 3">
    <name type="scientific">Pleurodeles waltl</name>
    <name type="common">Iberian ribbed newt</name>
    <dbReference type="NCBI Taxonomy" id="8319"/>
    <lineage>
        <taxon>Eukaryota</taxon>
        <taxon>Metazoa</taxon>
        <taxon>Chordata</taxon>
        <taxon>Craniata</taxon>
        <taxon>Vertebrata</taxon>
        <taxon>Euteleostomi</taxon>
        <taxon>Amphibia</taxon>
        <taxon>Batrachia</taxon>
        <taxon>Caudata</taxon>
        <taxon>Salamandroidea</taxon>
        <taxon>Salamandridae</taxon>
        <taxon>Pleurodelinae</taxon>
        <taxon>Pleurodeles</taxon>
    </lineage>
</organism>
<protein>
    <submittedName>
        <fullName evidence="2">Uncharacterized protein</fullName>
    </submittedName>
</protein>
<dbReference type="EMBL" id="JANPWB010000013">
    <property type="protein sequence ID" value="KAJ1107716.1"/>
    <property type="molecule type" value="Genomic_DNA"/>
</dbReference>
<proteinExistence type="predicted"/>
<dbReference type="AlphaFoldDB" id="A0AAV7MVC1"/>
<name>A0AAV7MVC1_PLEWA</name>
<sequence length="121" mass="12833">MCRLIQEFWDRVIKLLIIALQIEIAPSIWLLALGYDPGAKLPSRFLCGETRHVGDQEGGAGGEAATGSRPTELAVRWGAGIGTTPVPGSEGVVGAVFSKLALTLERDDEHRGELAGLLPSL</sequence>
<gene>
    <name evidence="2" type="ORF">NDU88_005105</name>
</gene>
<evidence type="ECO:0000256" key="1">
    <source>
        <dbReference type="SAM" id="Phobius"/>
    </source>
</evidence>
<evidence type="ECO:0000313" key="2">
    <source>
        <dbReference type="EMBL" id="KAJ1107716.1"/>
    </source>
</evidence>
<keyword evidence="1" id="KW-0812">Transmembrane</keyword>
<keyword evidence="1" id="KW-1133">Transmembrane helix</keyword>
<keyword evidence="1" id="KW-0472">Membrane</keyword>
<evidence type="ECO:0000313" key="3">
    <source>
        <dbReference type="Proteomes" id="UP001066276"/>
    </source>
</evidence>
<feature type="transmembrane region" description="Helical" evidence="1">
    <location>
        <begin position="12"/>
        <end position="35"/>
    </location>
</feature>
<accession>A0AAV7MVC1</accession>
<dbReference type="Proteomes" id="UP001066276">
    <property type="component" value="Chromosome 9"/>
</dbReference>